<evidence type="ECO:0000259" key="11">
    <source>
        <dbReference type="Pfam" id="PF09377"/>
    </source>
</evidence>
<dbReference type="InterPro" id="IPR018978">
    <property type="entry name" value="SDO1/SBDS_central"/>
</dbReference>
<keyword evidence="9" id="KW-0812">Transmembrane</keyword>
<keyword evidence="5" id="KW-0963">Cytoplasm</keyword>
<evidence type="ECO:0000256" key="4">
    <source>
        <dbReference type="ARBA" id="ARBA00014814"/>
    </source>
</evidence>
<accession>A0ABR1CMP4</accession>
<dbReference type="Pfam" id="PF01172">
    <property type="entry name" value="SBDS_N"/>
    <property type="match status" value="1"/>
</dbReference>
<proteinExistence type="inferred from homology"/>
<evidence type="ECO:0000256" key="8">
    <source>
        <dbReference type="ARBA" id="ARBA00049708"/>
    </source>
</evidence>
<comment type="similarity">
    <text evidence="3">Belongs to the SDO1/SBDS family.</text>
</comment>
<protein>
    <recommendedName>
        <fullName evidence="4">Ribosome maturation protein SBDS</fullName>
    </recommendedName>
</protein>
<dbReference type="Gene3D" id="3.30.1250.10">
    <property type="entry name" value="Ribosome maturation protein SBDS, N-terminal domain"/>
    <property type="match status" value="1"/>
</dbReference>
<dbReference type="EMBL" id="JAVFWL010000003">
    <property type="protein sequence ID" value="KAK6739637.1"/>
    <property type="molecule type" value="Genomic_DNA"/>
</dbReference>
<evidence type="ECO:0000256" key="1">
    <source>
        <dbReference type="ARBA" id="ARBA00004123"/>
    </source>
</evidence>
<dbReference type="SUPFAM" id="SSF109728">
    <property type="entry name" value="Hypothetical protein AF0491, middle domain"/>
    <property type="match status" value="1"/>
</dbReference>
<evidence type="ECO:0000256" key="2">
    <source>
        <dbReference type="ARBA" id="ARBA00004496"/>
    </source>
</evidence>
<reference evidence="13 14" key="1">
    <citation type="submission" date="2023-08" db="EMBL/GenBank/DDBJ databases">
        <title>A Necator americanus chromosomal reference genome.</title>
        <authorList>
            <person name="Ilik V."/>
            <person name="Petrzelkova K.J."/>
            <person name="Pardy F."/>
            <person name="Fuh T."/>
            <person name="Niatou-Singa F.S."/>
            <person name="Gouil Q."/>
            <person name="Baker L."/>
            <person name="Ritchie M.E."/>
            <person name="Jex A.R."/>
            <person name="Gazzola D."/>
            <person name="Li H."/>
            <person name="Toshio Fujiwara R."/>
            <person name="Zhan B."/>
            <person name="Aroian R.V."/>
            <person name="Pafco B."/>
            <person name="Schwarz E.M."/>
        </authorList>
    </citation>
    <scope>NUCLEOTIDE SEQUENCE [LARGE SCALE GENOMIC DNA]</scope>
    <source>
        <strain evidence="13 14">Aroian</strain>
        <tissue evidence="13">Whole animal</tissue>
    </source>
</reference>
<dbReference type="Proteomes" id="UP001303046">
    <property type="component" value="Unassembled WGS sequence"/>
</dbReference>
<dbReference type="PROSITE" id="PS01267">
    <property type="entry name" value="UPF0023"/>
    <property type="match status" value="1"/>
</dbReference>
<dbReference type="Gene3D" id="1.10.10.900">
    <property type="entry name" value="SBDS protein C-terminal domain, subdomain 1"/>
    <property type="match status" value="1"/>
</dbReference>
<sequence>MGVVCQVASSRLAVLPLLRGMSRRSRVSDEIDVISSSDDEMPLPPSKPPITIRGVGHITMFGLNSRFDTDFPSELIGRVAPEELSDTLGRINSVLKRHVQMSSRWLLCGLLFCCCSFGCSLFPVVCLNRRTVTAVEKTLDHENICLYHKLGLHWRLVKRPVEGSRLTEYVLELQTLPKIPGFREVLGFHRDTCELHTALAYWWRDPSLEKKISVPLRKTSSAKLSTKGFVVYVTCFPLMSKNIKTPTNQKILTNVAVVRMKKMGKRFEIACYKNKVVNWRNKSEKDIDEVLQTHTVFSNVSKGQLAKKDELVAAFGTEDQLEICKIILEKGDLQVSDKERQAATDQSLKEVSQLIASMVVNPDTKRPVPPSVIDKALHEMHFSLKPNRNAKQQALEVIPKLRETIRIERAKMRIRVSMPSHEAKITHNRLKALFTEVEMEDWAEGGLEIVGLIEPGQFRTTDELVRNESRGHGRLEILSLKDVRDGELEIS</sequence>
<keyword evidence="9" id="KW-1133">Transmembrane helix</keyword>
<feature type="domain" description="Ribosome maturation protein SDO1/SBDS N-terminal" evidence="10">
    <location>
        <begin position="254"/>
        <end position="341"/>
    </location>
</feature>
<evidence type="ECO:0000256" key="5">
    <source>
        <dbReference type="ARBA" id="ARBA00022490"/>
    </source>
</evidence>
<dbReference type="InterPro" id="IPR002140">
    <property type="entry name" value="Sdo1/SBDS"/>
</dbReference>
<dbReference type="InterPro" id="IPR019783">
    <property type="entry name" value="SDO1/SBDS_N"/>
</dbReference>
<gene>
    <name evidence="13" type="primary">Necator_chrIII.g9014</name>
    <name evidence="13" type="ORF">RB195_008249</name>
</gene>
<feature type="transmembrane region" description="Helical" evidence="9">
    <location>
        <begin position="105"/>
        <end position="125"/>
    </location>
</feature>
<feature type="domain" description="Ribosome maturation protein SDO1/SBDS central" evidence="11">
    <location>
        <begin position="349"/>
        <end position="410"/>
    </location>
</feature>
<evidence type="ECO:0000313" key="14">
    <source>
        <dbReference type="Proteomes" id="UP001303046"/>
    </source>
</evidence>
<comment type="subcellular location">
    <subcellularLocation>
        <location evidence="2">Cytoplasm</location>
    </subcellularLocation>
    <subcellularLocation>
        <location evidence="1">Nucleus</location>
    </subcellularLocation>
</comment>
<comment type="subunit">
    <text evidence="8">Associates with the 60S ribosomal subunit.</text>
</comment>
<dbReference type="SUPFAM" id="SSF89895">
    <property type="entry name" value="FYSH domain"/>
    <property type="match status" value="1"/>
</dbReference>
<evidence type="ECO:0000313" key="13">
    <source>
        <dbReference type="EMBL" id="KAK6739637.1"/>
    </source>
</evidence>
<feature type="domain" description="Ribosome maturation protein SDO1/SBDS C-terminal" evidence="12">
    <location>
        <begin position="412"/>
        <end position="480"/>
    </location>
</feature>
<evidence type="ECO:0000259" key="12">
    <source>
        <dbReference type="Pfam" id="PF20268"/>
    </source>
</evidence>
<evidence type="ECO:0000256" key="9">
    <source>
        <dbReference type="SAM" id="Phobius"/>
    </source>
</evidence>
<keyword evidence="6" id="KW-0690">Ribosome biogenesis</keyword>
<dbReference type="InterPro" id="IPR037188">
    <property type="entry name" value="Sdo1/SBDS_central_sf"/>
</dbReference>
<dbReference type="InterPro" id="IPR046928">
    <property type="entry name" value="SDO1/SBDS_C"/>
</dbReference>
<dbReference type="Pfam" id="PF09377">
    <property type="entry name" value="SBDS_domain_II"/>
    <property type="match status" value="1"/>
</dbReference>
<keyword evidence="9" id="KW-0472">Membrane</keyword>
<dbReference type="PANTHER" id="PTHR10927:SF1">
    <property type="entry name" value="RIBOSOME MATURATION PROTEIN SBDS"/>
    <property type="match status" value="1"/>
</dbReference>
<dbReference type="InterPro" id="IPR018023">
    <property type="entry name" value="Ribosome_mat_SBDS_CS"/>
</dbReference>
<keyword evidence="14" id="KW-1185">Reference proteome</keyword>
<evidence type="ECO:0000259" key="10">
    <source>
        <dbReference type="Pfam" id="PF01172"/>
    </source>
</evidence>
<dbReference type="PANTHER" id="PTHR10927">
    <property type="entry name" value="RIBOSOME MATURATION PROTEIN SBDS"/>
    <property type="match status" value="1"/>
</dbReference>
<keyword evidence="7" id="KW-0539">Nucleus</keyword>
<evidence type="ECO:0000256" key="3">
    <source>
        <dbReference type="ARBA" id="ARBA00007433"/>
    </source>
</evidence>
<dbReference type="InterPro" id="IPR036786">
    <property type="entry name" value="Ribosome_mat_SBDS_N_sf"/>
</dbReference>
<name>A0ABR1CMP4_NECAM</name>
<dbReference type="Gene3D" id="3.30.70.240">
    <property type="match status" value="1"/>
</dbReference>
<dbReference type="InterPro" id="IPR039100">
    <property type="entry name" value="Sdo1/SBDS-like"/>
</dbReference>
<evidence type="ECO:0000256" key="6">
    <source>
        <dbReference type="ARBA" id="ARBA00022517"/>
    </source>
</evidence>
<organism evidence="13 14">
    <name type="scientific">Necator americanus</name>
    <name type="common">Human hookworm</name>
    <dbReference type="NCBI Taxonomy" id="51031"/>
    <lineage>
        <taxon>Eukaryota</taxon>
        <taxon>Metazoa</taxon>
        <taxon>Ecdysozoa</taxon>
        <taxon>Nematoda</taxon>
        <taxon>Chromadorea</taxon>
        <taxon>Rhabditida</taxon>
        <taxon>Rhabditina</taxon>
        <taxon>Rhabditomorpha</taxon>
        <taxon>Strongyloidea</taxon>
        <taxon>Ancylostomatidae</taxon>
        <taxon>Bunostominae</taxon>
        <taxon>Necator</taxon>
    </lineage>
</organism>
<evidence type="ECO:0000256" key="7">
    <source>
        <dbReference type="ARBA" id="ARBA00023242"/>
    </source>
</evidence>
<dbReference type="Pfam" id="PF20268">
    <property type="entry name" value="SBDS_C"/>
    <property type="match status" value="1"/>
</dbReference>
<dbReference type="NCBIfam" id="TIGR00291">
    <property type="entry name" value="RNA_SBDS"/>
    <property type="match status" value="1"/>
</dbReference>
<comment type="caution">
    <text evidence="13">The sequence shown here is derived from an EMBL/GenBank/DDBJ whole genome shotgun (WGS) entry which is preliminary data.</text>
</comment>